<protein>
    <recommendedName>
        <fullName evidence="1">Phage tail fibre protein N-terminal domain-containing protein</fullName>
    </recommendedName>
</protein>
<dbReference type="PATRIC" id="fig|1675527.3.peg.1016"/>
<keyword evidence="3" id="KW-1185">Reference proteome</keyword>
<name>A0A0J9EDK1_9RHOB</name>
<proteinExistence type="predicted"/>
<evidence type="ECO:0000313" key="3">
    <source>
        <dbReference type="Proteomes" id="UP000037178"/>
    </source>
</evidence>
<dbReference type="EMBL" id="LFTY01000001">
    <property type="protein sequence ID" value="KMW60790.1"/>
    <property type="molecule type" value="Genomic_DNA"/>
</dbReference>
<dbReference type="InterPro" id="IPR022225">
    <property type="entry name" value="Phage_tail_fibre_N"/>
</dbReference>
<dbReference type="Proteomes" id="UP000037178">
    <property type="component" value="Unassembled WGS sequence"/>
</dbReference>
<feature type="domain" description="Phage tail fibre protein N-terminal" evidence="1">
    <location>
        <begin position="5"/>
        <end position="139"/>
    </location>
</feature>
<organism evidence="2 3">
    <name type="scientific">Candidatus Rhodobacter oscarellae</name>
    <dbReference type="NCBI Taxonomy" id="1675527"/>
    <lineage>
        <taxon>Bacteria</taxon>
        <taxon>Pseudomonadati</taxon>
        <taxon>Pseudomonadota</taxon>
        <taxon>Alphaproteobacteria</taxon>
        <taxon>Rhodobacterales</taxon>
        <taxon>Rhodobacter group</taxon>
        <taxon>Rhodobacter</taxon>
    </lineage>
</organism>
<accession>A0A0J9EDK1</accession>
<dbReference type="Pfam" id="PF12571">
    <property type="entry name" value="Phage_tail_fib"/>
    <property type="match status" value="1"/>
</dbReference>
<dbReference type="STRING" id="1675527.AIOL_000955"/>
<sequence>MTTAAYEPIVTQAGLNAAARAQADGRVLQITHVAVGTGGYAPTGMEIALSDERARAPVHRRKHIEGAIWQIAATITGDADYFASEVGFFADDEGTPVLMFVYSSTERVFAAVTDGQETLLELNVSLAAVPAGTVEFSFLDADMTIQEVLDDMAGEHLPGNNFNFALTRNNKEHLHISMEQFELMAQVRRGYGQSGVRMGRHYSQGGDAPYHRPSVVNFAAFGVHNHPNYPLMCGMPEITAIVNGHEVNTRHIDYKIIHSIGDAYLAVEDAVPPAVPPSVAAQATAEDQITEMREYLRAFGAKDPSIRDYRPHFDTYASVLEVWLEELDGDTLADTFPSFRHQLANAGHKKMNDDYMALLASGLKSRFENDDFKPTVVRVMRPDGQPQFAVLRYRLSAVRLGTYAEYPVHEMVSQVDDPATRVRKNTTDEAMAANRLGRFRVNHAIGDAGLAERWGPGLLDEIMGKVPGLDGLGATIHEDYIDTDTSYNEFTQRLMEFKTSDRMNSAFYRRFYSYETSGAAGRRDYRFGYNDPYLFRAATTRSEVTALPGMGGNHRISWAIPMELVVATPLGSWNPYNVAEGAWPSGDGNTAGTAYSNAHRNGRWYMTPSALFDGDGGALDPADTDNAAWMMCGDGQARLMRGSGVYVHMPEMQGIQTARIRYPIAPVHHEDTVMGLGANLGRYA</sequence>
<dbReference type="AlphaFoldDB" id="A0A0J9EDK1"/>
<dbReference type="RefSeq" id="WP_082152412.1">
    <property type="nucleotide sequence ID" value="NZ_LFTY01000001.1"/>
</dbReference>
<gene>
    <name evidence="2" type="ORF">AIOL_000955</name>
</gene>
<reference evidence="2 3" key="1">
    <citation type="submission" date="2015-06" db="EMBL/GenBank/DDBJ databases">
        <title>Draft genome sequence of an Alphaproteobacteria species associated to the Mediterranean sponge Oscarella lobularis.</title>
        <authorList>
            <person name="Jourda C."/>
            <person name="Santini S."/>
            <person name="Claverie J.-M."/>
        </authorList>
    </citation>
    <scope>NUCLEOTIDE SEQUENCE [LARGE SCALE GENOMIC DNA]</scope>
    <source>
        <strain evidence="2">IGS</strain>
    </source>
</reference>
<evidence type="ECO:0000259" key="1">
    <source>
        <dbReference type="Pfam" id="PF12571"/>
    </source>
</evidence>
<evidence type="ECO:0000313" key="2">
    <source>
        <dbReference type="EMBL" id="KMW60790.1"/>
    </source>
</evidence>
<comment type="caution">
    <text evidence="2">The sequence shown here is derived from an EMBL/GenBank/DDBJ whole genome shotgun (WGS) entry which is preliminary data.</text>
</comment>
<dbReference type="OrthoDB" id="8596123at2"/>